<sequence>MKFVTATTLPALIAAAVAAPGLARAEDAKAPYTLTGNVMLASEYLYRGIAQTNHKPAIQGGVDFAHESGIYLGTWASNISWLSDSGGISAPIETDFYGGYKGTAGDFGYDFGLLQYYYPGTYPDGFTSPNTLEGYVAGGYKWITLKGSYAFTNLFGAKAPNGDKTSGSYYLEANGSFPVAEGYNLIAHVGYQSVKGLDDASYTDYKLGGTADALGLTFGLFYSGTNAKGDVGEFYHNAYDKDLGAGRVLFSVSKTL</sequence>
<dbReference type="EMBL" id="CP071060">
    <property type="protein sequence ID" value="QSI78620.1"/>
    <property type="molecule type" value="Genomic_DNA"/>
</dbReference>
<feature type="chain" id="PRO_5047270456" evidence="1">
    <location>
        <begin position="26"/>
        <end position="256"/>
    </location>
</feature>
<reference evidence="2 3" key="1">
    <citation type="submission" date="2021-02" db="EMBL/GenBank/DDBJ databases">
        <title>Niveibacterium changnyeongensis HC41.</title>
        <authorList>
            <person name="Kang M."/>
        </authorList>
    </citation>
    <scope>NUCLEOTIDE SEQUENCE [LARGE SCALE GENOMIC DNA]</scope>
    <source>
        <strain evidence="2 3">HC41</strain>
    </source>
</reference>
<dbReference type="Pfam" id="PF09694">
    <property type="entry name" value="Gcw_chp"/>
    <property type="match status" value="1"/>
</dbReference>
<dbReference type="Proteomes" id="UP000663570">
    <property type="component" value="Chromosome"/>
</dbReference>
<evidence type="ECO:0000256" key="1">
    <source>
        <dbReference type="SAM" id="SignalP"/>
    </source>
</evidence>
<keyword evidence="3" id="KW-1185">Reference proteome</keyword>
<protein>
    <submittedName>
        <fullName evidence="2">Uncharacterized protein</fullName>
    </submittedName>
</protein>
<keyword evidence="1" id="KW-0732">Signal</keyword>
<accession>A0ABX7MA47</accession>
<proteinExistence type="predicted"/>
<dbReference type="RefSeq" id="WP_206256032.1">
    <property type="nucleotide sequence ID" value="NZ_CP071060.1"/>
</dbReference>
<name>A0ABX7MA47_9RHOO</name>
<dbReference type="NCBIfam" id="TIGR02001">
    <property type="entry name" value="gcw_chp"/>
    <property type="match status" value="1"/>
</dbReference>
<organism evidence="2 3">
    <name type="scientific">Niveibacterium microcysteis</name>
    <dbReference type="NCBI Taxonomy" id="2811415"/>
    <lineage>
        <taxon>Bacteria</taxon>
        <taxon>Pseudomonadati</taxon>
        <taxon>Pseudomonadota</taxon>
        <taxon>Betaproteobacteria</taxon>
        <taxon>Rhodocyclales</taxon>
        <taxon>Rhodocyclaceae</taxon>
        <taxon>Niveibacterium</taxon>
    </lineage>
</organism>
<gene>
    <name evidence="2" type="ORF">JY500_08455</name>
</gene>
<feature type="signal peptide" evidence="1">
    <location>
        <begin position="1"/>
        <end position="25"/>
    </location>
</feature>
<evidence type="ECO:0000313" key="3">
    <source>
        <dbReference type="Proteomes" id="UP000663570"/>
    </source>
</evidence>
<evidence type="ECO:0000313" key="2">
    <source>
        <dbReference type="EMBL" id="QSI78620.1"/>
    </source>
</evidence>
<dbReference type="InterPro" id="IPR010239">
    <property type="entry name" value="CHP02001"/>
</dbReference>